<sequence>MKVKKIVLGIFLFVICSSFAQNSVTEINTKNGVTYLTTDINYSVTGIYQYKGKEPIVELNADGSGFYQTEGEPKKAINWGFECSKDGVPKFVKGFDSIEYVFYYKYISSDEEDSEWKKVEFSIHLNSMKMFINGERVKIFTPKEKQKKLP</sequence>
<dbReference type="EMBL" id="BAABCT010000005">
    <property type="protein sequence ID" value="GAA4075517.1"/>
    <property type="molecule type" value="Genomic_DNA"/>
</dbReference>
<gene>
    <name evidence="2" type="ORF">GCM10022389_21570</name>
</gene>
<keyword evidence="3" id="KW-1185">Reference proteome</keyword>
<dbReference type="Proteomes" id="UP001500367">
    <property type="component" value="Unassembled WGS sequence"/>
</dbReference>
<evidence type="ECO:0000313" key="2">
    <source>
        <dbReference type="EMBL" id="GAA4075517.1"/>
    </source>
</evidence>
<organism evidence="2 3">
    <name type="scientific">Flavobacterium cheonanense</name>
    <dbReference type="NCBI Taxonomy" id="706183"/>
    <lineage>
        <taxon>Bacteria</taxon>
        <taxon>Pseudomonadati</taxon>
        <taxon>Bacteroidota</taxon>
        <taxon>Flavobacteriia</taxon>
        <taxon>Flavobacteriales</taxon>
        <taxon>Flavobacteriaceae</taxon>
        <taxon>Flavobacterium</taxon>
    </lineage>
</organism>
<keyword evidence="1" id="KW-0732">Signal</keyword>
<name>A0ABP7VVR4_9FLAO</name>
<evidence type="ECO:0000256" key="1">
    <source>
        <dbReference type="SAM" id="SignalP"/>
    </source>
</evidence>
<accession>A0ABP7VVR4</accession>
<protein>
    <submittedName>
        <fullName evidence="2">Uncharacterized protein</fullName>
    </submittedName>
</protein>
<reference evidence="3" key="1">
    <citation type="journal article" date="2019" name="Int. J. Syst. Evol. Microbiol.">
        <title>The Global Catalogue of Microorganisms (GCM) 10K type strain sequencing project: providing services to taxonomists for standard genome sequencing and annotation.</title>
        <authorList>
            <consortium name="The Broad Institute Genomics Platform"/>
            <consortium name="The Broad Institute Genome Sequencing Center for Infectious Disease"/>
            <person name="Wu L."/>
            <person name="Ma J."/>
        </authorList>
    </citation>
    <scope>NUCLEOTIDE SEQUENCE [LARGE SCALE GENOMIC DNA]</scope>
    <source>
        <strain evidence="3">JCM 17069</strain>
    </source>
</reference>
<evidence type="ECO:0000313" key="3">
    <source>
        <dbReference type="Proteomes" id="UP001500367"/>
    </source>
</evidence>
<proteinExistence type="predicted"/>
<feature type="signal peptide" evidence="1">
    <location>
        <begin position="1"/>
        <end position="20"/>
    </location>
</feature>
<feature type="chain" id="PRO_5047516265" evidence="1">
    <location>
        <begin position="21"/>
        <end position="150"/>
    </location>
</feature>
<dbReference type="RefSeq" id="WP_344816724.1">
    <property type="nucleotide sequence ID" value="NZ_BAABCT010000005.1"/>
</dbReference>
<comment type="caution">
    <text evidence="2">The sequence shown here is derived from an EMBL/GenBank/DDBJ whole genome shotgun (WGS) entry which is preliminary data.</text>
</comment>